<dbReference type="InterPro" id="IPR011050">
    <property type="entry name" value="Pectin_lyase_fold/virulence"/>
</dbReference>
<dbReference type="RefSeq" id="WP_321545666.1">
    <property type="nucleotide sequence ID" value="NZ_JAXIVS010000003.1"/>
</dbReference>
<sequence>MIKPVALLLLLSTPALARQVNVSSVAQLQSALAGAQAGDEIILADGTYAVNANLSCTVNGTAQAPIVVRAQNRLGASIRFNAVEGFKVSGAYWTFDGLDIQGVCADDNNCEHAFHVTGHAENFVLRNSRVRDFNAQLKANASQNGSTWEIPHRGLIERNELGDTRPRATSKPVTKLNIDTGDNWIVRDNLIRDFHKNGGDFVSYGAFMKSGGNNGVFERNLVLCTRDVTPGGTRIGLSFGGGGTGNAFCAPAFNSTVPCDPEHSGGTMRNNVIANCSDVGIYLNKARSTQVLFNTLISTSGVDFRFASSTGSAHGNVLEGNLRGRESGTFDAGTNLLNVTSATFSGWYQEPLKGNLTIKGNVSTLIGAAAARAQVVDDFCGRPRPTQGAYTLGALEHSLGDCSGWPTDGGSASPDAGTGNGGSDGGFDGGSDEGSDGGTPSPVDSGVASDGGPGTESPSDEEATGGCGCSSNSGVNATLLLTALGLLTLSSYRRS</sequence>
<dbReference type="SUPFAM" id="SSF51126">
    <property type="entry name" value="Pectin lyase-like"/>
    <property type="match status" value="1"/>
</dbReference>
<accession>A0ABU5H0V4</accession>
<keyword evidence="2" id="KW-0732">Signal</keyword>
<dbReference type="EMBL" id="JAXIVS010000003">
    <property type="protein sequence ID" value="MDY7226946.1"/>
    <property type="molecule type" value="Genomic_DNA"/>
</dbReference>
<comment type="caution">
    <text evidence="3">The sequence shown here is derived from an EMBL/GenBank/DDBJ whole genome shotgun (WGS) entry which is preliminary data.</text>
</comment>
<evidence type="ECO:0000256" key="2">
    <source>
        <dbReference type="SAM" id="SignalP"/>
    </source>
</evidence>
<feature type="chain" id="PRO_5045764989" evidence="2">
    <location>
        <begin position="18"/>
        <end position="495"/>
    </location>
</feature>
<protein>
    <submittedName>
        <fullName evidence="3">Chondroitinase-B domain-containing protein</fullName>
    </submittedName>
</protein>
<dbReference type="Pfam" id="PF14592">
    <property type="entry name" value="Chondroitinas_B"/>
    <property type="match status" value="1"/>
</dbReference>
<name>A0ABU5H0V4_9BACT</name>
<dbReference type="Proteomes" id="UP001291309">
    <property type="component" value="Unassembled WGS sequence"/>
</dbReference>
<dbReference type="InterPro" id="IPR012334">
    <property type="entry name" value="Pectin_lyas_fold"/>
</dbReference>
<dbReference type="Gene3D" id="2.160.20.10">
    <property type="entry name" value="Single-stranded right-handed beta-helix, Pectin lyase-like"/>
    <property type="match status" value="1"/>
</dbReference>
<keyword evidence="4" id="KW-1185">Reference proteome</keyword>
<evidence type="ECO:0000313" key="4">
    <source>
        <dbReference type="Proteomes" id="UP001291309"/>
    </source>
</evidence>
<evidence type="ECO:0000313" key="3">
    <source>
        <dbReference type="EMBL" id="MDY7226946.1"/>
    </source>
</evidence>
<evidence type="ECO:0000256" key="1">
    <source>
        <dbReference type="SAM" id="MobiDB-lite"/>
    </source>
</evidence>
<organism evidence="3 4">
    <name type="scientific">Hyalangium rubrum</name>
    <dbReference type="NCBI Taxonomy" id="3103134"/>
    <lineage>
        <taxon>Bacteria</taxon>
        <taxon>Pseudomonadati</taxon>
        <taxon>Myxococcota</taxon>
        <taxon>Myxococcia</taxon>
        <taxon>Myxococcales</taxon>
        <taxon>Cystobacterineae</taxon>
        <taxon>Archangiaceae</taxon>
        <taxon>Hyalangium</taxon>
    </lineage>
</organism>
<reference evidence="3 4" key="1">
    <citation type="submission" date="2023-12" db="EMBL/GenBank/DDBJ databases">
        <title>the genome sequence of Hyalangium sp. s54d21.</title>
        <authorList>
            <person name="Zhang X."/>
        </authorList>
    </citation>
    <scope>NUCLEOTIDE SEQUENCE [LARGE SCALE GENOMIC DNA]</scope>
    <source>
        <strain evidence="4">s54d21</strain>
    </source>
</reference>
<feature type="signal peptide" evidence="2">
    <location>
        <begin position="1"/>
        <end position="17"/>
    </location>
</feature>
<proteinExistence type="predicted"/>
<gene>
    <name evidence="3" type="ORF">SYV04_11120</name>
</gene>
<dbReference type="InterPro" id="IPR039513">
    <property type="entry name" value="PL-6"/>
</dbReference>
<feature type="compositionally biased region" description="Gly residues" evidence="1">
    <location>
        <begin position="418"/>
        <end position="429"/>
    </location>
</feature>
<feature type="region of interest" description="Disordered" evidence="1">
    <location>
        <begin position="405"/>
        <end position="469"/>
    </location>
</feature>